<dbReference type="HOGENOM" id="CLU_008023_0_2_10"/>
<comment type="cofactor">
    <cofactor evidence="2 9">
        <name>Mg(2+)</name>
        <dbReference type="ChEBI" id="CHEBI:18420"/>
    </cofactor>
</comment>
<evidence type="ECO:0000259" key="10">
    <source>
        <dbReference type="PROSITE" id="PS50972"/>
    </source>
</evidence>
<dbReference type="InterPro" id="IPR045031">
    <property type="entry name" value="DHP_synth-like"/>
</dbReference>
<dbReference type="GO" id="GO:0005829">
    <property type="term" value="C:cytosol"/>
    <property type="evidence" value="ECO:0007669"/>
    <property type="project" value="TreeGrafter"/>
</dbReference>
<dbReference type="CDD" id="cd00739">
    <property type="entry name" value="DHPS"/>
    <property type="match status" value="1"/>
</dbReference>
<proteinExistence type="inferred from homology"/>
<evidence type="ECO:0000313" key="12">
    <source>
        <dbReference type="Proteomes" id="UP000002724"/>
    </source>
</evidence>
<comment type="pathway">
    <text evidence="3 9">Cofactor biosynthesis; tetrahydrofolate biosynthesis; 7,8-dihydrofolate from 2-amino-4-hydroxy-6-hydroxymethyl-7,8-dihydropteridine diphosphate and 4-aminobenzoate: step 1/2.</text>
</comment>
<dbReference type="InterPro" id="IPR011005">
    <property type="entry name" value="Dihydropteroate_synth-like_sf"/>
</dbReference>
<dbReference type="Proteomes" id="UP000002724">
    <property type="component" value="Chromosome"/>
</dbReference>
<dbReference type="eggNOG" id="COG0294">
    <property type="taxonomic scope" value="Bacteria"/>
</dbReference>
<dbReference type="KEGG" id="pph:Ppha_0510"/>
<dbReference type="Gene3D" id="3.20.20.20">
    <property type="entry name" value="Dihydropteroate synthase-like"/>
    <property type="match status" value="1"/>
</dbReference>
<evidence type="ECO:0000256" key="1">
    <source>
        <dbReference type="ARBA" id="ARBA00000012"/>
    </source>
</evidence>
<keyword evidence="5 9" id="KW-0808">Transferase</keyword>
<dbReference type="AlphaFoldDB" id="B4SD01"/>
<dbReference type="OrthoDB" id="9811744at2"/>
<evidence type="ECO:0000256" key="5">
    <source>
        <dbReference type="ARBA" id="ARBA00022679"/>
    </source>
</evidence>
<keyword evidence="6 9" id="KW-0479">Metal-binding</keyword>
<protein>
    <recommendedName>
        <fullName evidence="4 9">Dihydropteroate synthase</fullName>
        <shortName evidence="9">DHPS</shortName>
        <ecNumber evidence="4 9">2.5.1.15</ecNumber>
    </recommendedName>
    <alternativeName>
        <fullName evidence="9">Dihydropteroate pyrophosphorylase</fullName>
    </alternativeName>
</protein>
<evidence type="ECO:0000256" key="3">
    <source>
        <dbReference type="ARBA" id="ARBA00004763"/>
    </source>
</evidence>
<dbReference type="PROSITE" id="PS00793">
    <property type="entry name" value="DHPS_2"/>
    <property type="match status" value="1"/>
</dbReference>
<comment type="function">
    <text evidence="9">Catalyzes the condensation of para-aminobenzoate (pABA) with 6-hydroxymethyl-7,8-dihydropterin diphosphate (DHPt-PP) to form 7,8-dihydropteroate (H2Pte), the immediate precursor of folate derivatives.</text>
</comment>
<accession>B4SD01</accession>
<evidence type="ECO:0000256" key="7">
    <source>
        <dbReference type="ARBA" id="ARBA00022842"/>
    </source>
</evidence>
<dbReference type="GO" id="GO:0046872">
    <property type="term" value="F:metal ion binding"/>
    <property type="evidence" value="ECO:0007669"/>
    <property type="project" value="UniProtKB-KW"/>
</dbReference>
<dbReference type="GO" id="GO:0046656">
    <property type="term" value="P:folic acid biosynthetic process"/>
    <property type="evidence" value="ECO:0007669"/>
    <property type="project" value="UniProtKB-KW"/>
</dbReference>
<keyword evidence="12" id="KW-1185">Reference proteome</keyword>
<dbReference type="PANTHER" id="PTHR20941">
    <property type="entry name" value="FOLATE SYNTHESIS PROTEINS"/>
    <property type="match status" value="1"/>
</dbReference>
<dbReference type="UniPathway" id="UPA00077">
    <property type="reaction ID" value="UER00156"/>
</dbReference>
<keyword evidence="8 9" id="KW-0289">Folate biosynthesis</keyword>
<gene>
    <name evidence="11" type="ordered locus">Ppha_0510</name>
</gene>
<dbReference type="GO" id="GO:0046654">
    <property type="term" value="P:tetrahydrofolate biosynthetic process"/>
    <property type="evidence" value="ECO:0007669"/>
    <property type="project" value="UniProtKB-UniPathway"/>
</dbReference>
<name>B4SD01_PELPB</name>
<dbReference type="EC" id="2.5.1.15" evidence="4 9"/>
<dbReference type="EMBL" id="CP001110">
    <property type="protein sequence ID" value="ACF42835.1"/>
    <property type="molecule type" value="Genomic_DNA"/>
</dbReference>
<dbReference type="PROSITE" id="PS00792">
    <property type="entry name" value="DHPS_1"/>
    <property type="match status" value="1"/>
</dbReference>
<dbReference type="InterPro" id="IPR000489">
    <property type="entry name" value="Pterin-binding_dom"/>
</dbReference>
<dbReference type="PROSITE" id="PS50972">
    <property type="entry name" value="PTERIN_BINDING"/>
    <property type="match status" value="1"/>
</dbReference>
<evidence type="ECO:0000256" key="2">
    <source>
        <dbReference type="ARBA" id="ARBA00001946"/>
    </source>
</evidence>
<dbReference type="PANTHER" id="PTHR20941:SF1">
    <property type="entry name" value="FOLIC ACID SYNTHESIS PROTEIN FOL1"/>
    <property type="match status" value="1"/>
</dbReference>
<keyword evidence="7 9" id="KW-0460">Magnesium</keyword>
<evidence type="ECO:0000256" key="4">
    <source>
        <dbReference type="ARBA" id="ARBA00012458"/>
    </source>
</evidence>
<comment type="similarity">
    <text evidence="9">Belongs to the DHPS family.</text>
</comment>
<evidence type="ECO:0000256" key="8">
    <source>
        <dbReference type="ARBA" id="ARBA00022909"/>
    </source>
</evidence>
<organism evidence="11 12">
    <name type="scientific">Pelodictyon phaeoclathratiforme (strain DSM 5477 / BU-1)</name>
    <dbReference type="NCBI Taxonomy" id="324925"/>
    <lineage>
        <taxon>Bacteria</taxon>
        <taxon>Pseudomonadati</taxon>
        <taxon>Chlorobiota</taxon>
        <taxon>Chlorobiia</taxon>
        <taxon>Chlorobiales</taxon>
        <taxon>Chlorobiaceae</taxon>
        <taxon>Chlorobium/Pelodictyon group</taxon>
        <taxon>Pelodictyon</taxon>
    </lineage>
</organism>
<dbReference type="Pfam" id="PF00809">
    <property type="entry name" value="Pterin_bind"/>
    <property type="match status" value="1"/>
</dbReference>
<evidence type="ECO:0000256" key="9">
    <source>
        <dbReference type="RuleBase" id="RU361205"/>
    </source>
</evidence>
<dbReference type="SUPFAM" id="SSF51717">
    <property type="entry name" value="Dihydropteroate synthetase-like"/>
    <property type="match status" value="1"/>
</dbReference>
<evidence type="ECO:0000313" key="11">
    <source>
        <dbReference type="EMBL" id="ACF42835.1"/>
    </source>
</evidence>
<reference evidence="11 12" key="1">
    <citation type="submission" date="2008-06" db="EMBL/GenBank/DDBJ databases">
        <title>Complete sequence of Pelodictyon phaeoclathratiforme BU-1.</title>
        <authorList>
            <consortium name="US DOE Joint Genome Institute"/>
            <person name="Lucas S."/>
            <person name="Copeland A."/>
            <person name="Lapidus A."/>
            <person name="Glavina del Rio T."/>
            <person name="Dalin E."/>
            <person name="Tice H."/>
            <person name="Bruce D."/>
            <person name="Goodwin L."/>
            <person name="Pitluck S."/>
            <person name="Schmutz J."/>
            <person name="Larimer F."/>
            <person name="Land M."/>
            <person name="Hauser L."/>
            <person name="Kyrpides N."/>
            <person name="Mikhailova N."/>
            <person name="Liu Z."/>
            <person name="Li T."/>
            <person name="Zhao F."/>
            <person name="Overmann J."/>
            <person name="Bryant D.A."/>
            <person name="Richardson P."/>
        </authorList>
    </citation>
    <scope>NUCLEOTIDE SEQUENCE [LARGE SCALE GENOMIC DNA]</scope>
    <source>
        <strain evidence="12">DSM 5477 / BU-1</strain>
    </source>
</reference>
<dbReference type="STRING" id="324925.Ppha_0510"/>
<comment type="catalytic activity">
    <reaction evidence="1">
        <text>(7,8-dihydropterin-6-yl)methyl diphosphate + 4-aminobenzoate = 7,8-dihydropteroate + diphosphate</text>
        <dbReference type="Rhea" id="RHEA:19949"/>
        <dbReference type="ChEBI" id="CHEBI:17836"/>
        <dbReference type="ChEBI" id="CHEBI:17839"/>
        <dbReference type="ChEBI" id="CHEBI:33019"/>
        <dbReference type="ChEBI" id="CHEBI:72950"/>
        <dbReference type="EC" id="2.5.1.15"/>
    </reaction>
</comment>
<sequence length="293" mass="30697">MGGMINCGGRMLDLSGGAVIMGILNTTPDSFYDGGVLQAGPGGVDLERALACALGMIREGASIIDIGGESSRPGAAKISEQEEIARTAPLIALLRQRSDILISIDTYKAGVAEAALQAGAHMVNDISGFTFDGQLPAVCRKYRAGVVLMHTPVKPESMQWSTVTNSGEVDIVERVRLFLARSIAVAEEHGIEGIVIDPGFGFGKSVTENFRLLDQLDALLSLGYPVLAGLSRKSFLGHAISPPNGAIPPPSERLAATIAAQTIALMRGASILRVHDVQAATQSAAIIHAMQFP</sequence>
<dbReference type="NCBIfam" id="TIGR01496">
    <property type="entry name" value="DHPS"/>
    <property type="match status" value="1"/>
</dbReference>
<dbReference type="InterPro" id="IPR006390">
    <property type="entry name" value="DHP_synth_dom"/>
</dbReference>
<feature type="domain" description="Pterin-binding" evidence="10">
    <location>
        <begin position="18"/>
        <end position="285"/>
    </location>
</feature>
<dbReference type="GO" id="GO:0004156">
    <property type="term" value="F:dihydropteroate synthase activity"/>
    <property type="evidence" value="ECO:0007669"/>
    <property type="project" value="UniProtKB-EC"/>
</dbReference>
<evidence type="ECO:0000256" key="6">
    <source>
        <dbReference type="ARBA" id="ARBA00022723"/>
    </source>
</evidence>